<evidence type="ECO:0000256" key="1">
    <source>
        <dbReference type="ARBA" id="ARBA00009995"/>
    </source>
</evidence>
<protein>
    <recommendedName>
        <fullName evidence="4">Glycosyltransferase</fullName>
        <ecNumber evidence="4">2.4.1.-</ecNumber>
    </recommendedName>
</protein>
<evidence type="ECO:0000256" key="2">
    <source>
        <dbReference type="ARBA" id="ARBA00022679"/>
    </source>
</evidence>
<sequence length="476" mass="52747">MMDSHTGKKKVHFLLFPWLAQGHINPFLELSKALAIHGHKVSFLSTPVNISRIRPSLQLQDWPGQIDLMELPLPPTEGLTPGAECTADIPTEMAFPLKVALDGIEKPFRSLLRQLSPDYLVHDFVQYWTQSAAAEMQVPAIYFSIFPPASFAYALHPSKLRNQDITAEELAAPPFGFPSSVIRFRLHEARDLLVMYRGIPGHIAPISRFAKCLEGCMAVILKSCFEYEEKYMSYFEDALGVPVLSVGPLTPAVLPGASGNGSDHSDLLEWLDRQREASVVFVSFGSEAFLSEDQIHELALGLEASGLPFLWSIRFPRYSDGGHDPLGVFPEGFQIRTQDRGLVVEGWVPQVQILSHRSIGGFLSHGGWSSAMESLSFGIPLIVLPIQLDQGLNARQIAAELKAGIEIERGEDGSFLRENICTTLTMAMAGEEGEKLRSKAAEARDIIAANKQSHIHDFIQKLEQLAEDHKNKKQVM</sequence>
<dbReference type="PROSITE" id="PS00375">
    <property type="entry name" value="UDPGT"/>
    <property type="match status" value="1"/>
</dbReference>
<dbReference type="InterPro" id="IPR050481">
    <property type="entry name" value="UDP-glycosyltransf_plant"/>
</dbReference>
<name>B8LKI0_PICSI</name>
<proteinExistence type="evidence at transcript level"/>
<dbReference type="CDD" id="cd03784">
    <property type="entry name" value="GT1_Gtf-like"/>
    <property type="match status" value="1"/>
</dbReference>
<evidence type="ECO:0000256" key="3">
    <source>
        <dbReference type="RuleBase" id="RU003718"/>
    </source>
</evidence>
<dbReference type="InterPro" id="IPR058980">
    <property type="entry name" value="Glyco_transf_N"/>
</dbReference>
<dbReference type="EC" id="2.4.1.-" evidence="4"/>
<reference evidence="6" key="1">
    <citation type="submission" date="2007-06" db="EMBL/GenBank/DDBJ databases">
        <title>Full length cDNA sequences from Sitka Spruce (Picea sitchensis).</title>
        <authorList>
            <person name="Ralph S.G."/>
            <person name="Chun H.E."/>
            <person name="Liao N."/>
            <person name="Ali J."/>
            <person name="Reid K."/>
            <person name="Kolosova N."/>
            <person name="Cooper N."/>
            <person name="Cullis C."/>
            <person name="Jancsik S."/>
            <person name="Moore R."/>
            <person name="Mayo M."/>
            <person name="Wagner S."/>
            <person name="Holt R.A."/>
            <person name="Jones S.J.M."/>
            <person name="Marra M.A."/>
            <person name="Ritland C.E."/>
            <person name="Ritland K."/>
            <person name="Bohlmann J."/>
        </authorList>
    </citation>
    <scope>NUCLEOTIDE SEQUENCE</scope>
    <source>
        <tissue evidence="6">Green portion of the leader tissue</tissue>
    </source>
</reference>
<dbReference type="Gene3D" id="3.40.50.2000">
    <property type="entry name" value="Glycogen Phosphorylase B"/>
    <property type="match status" value="2"/>
</dbReference>
<dbReference type="CAZy" id="GT1">
    <property type="family name" value="Glycosyltransferase Family 1"/>
</dbReference>
<dbReference type="InterPro" id="IPR035595">
    <property type="entry name" value="UDP_glycos_trans_CS"/>
</dbReference>
<dbReference type="GO" id="GO:0035251">
    <property type="term" value="F:UDP-glucosyltransferase activity"/>
    <property type="evidence" value="ECO:0007669"/>
    <property type="project" value="InterPro"/>
</dbReference>
<accession>B8LKI0</accession>
<dbReference type="FunFam" id="3.40.50.2000:FF:000037">
    <property type="entry name" value="Glycosyltransferase"/>
    <property type="match status" value="1"/>
</dbReference>
<evidence type="ECO:0000313" key="6">
    <source>
        <dbReference type="EMBL" id="ABR16160.1"/>
    </source>
</evidence>
<dbReference type="Pfam" id="PF26168">
    <property type="entry name" value="Glyco_transf_N"/>
    <property type="match status" value="1"/>
</dbReference>
<dbReference type="Pfam" id="PF00201">
    <property type="entry name" value="UDPGT"/>
    <property type="match status" value="1"/>
</dbReference>
<evidence type="ECO:0000256" key="4">
    <source>
        <dbReference type="RuleBase" id="RU362057"/>
    </source>
</evidence>
<dbReference type="EMBL" id="EF676244">
    <property type="protein sequence ID" value="ABR16160.1"/>
    <property type="molecule type" value="mRNA"/>
</dbReference>
<dbReference type="SUPFAM" id="SSF53756">
    <property type="entry name" value="UDP-Glycosyltransferase/glycogen phosphorylase"/>
    <property type="match status" value="1"/>
</dbReference>
<dbReference type="PANTHER" id="PTHR48049">
    <property type="entry name" value="GLYCOSYLTRANSFERASE"/>
    <property type="match status" value="1"/>
</dbReference>
<dbReference type="InterPro" id="IPR002213">
    <property type="entry name" value="UDP_glucos_trans"/>
</dbReference>
<comment type="similarity">
    <text evidence="1 3">Belongs to the UDP-glycosyltransferase family.</text>
</comment>
<feature type="domain" description="Glycosyltransferase N-terminal" evidence="5">
    <location>
        <begin position="11"/>
        <end position="142"/>
    </location>
</feature>
<keyword evidence="2 3" id="KW-0808">Transferase</keyword>
<evidence type="ECO:0000259" key="5">
    <source>
        <dbReference type="Pfam" id="PF26168"/>
    </source>
</evidence>
<keyword evidence="3" id="KW-0328">Glycosyltransferase</keyword>
<dbReference type="PANTHER" id="PTHR48049:SF60">
    <property type="entry name" value="UDP-GLYCOSYLTRANSFERASE 91B1"/>
    <property type="match status" value="1"/>
</dbReference>
<dbReference type="AlphaFoldDB" id="B8LKI0"/>
<organism evidence="6">
    <name type="scientific">Picea sitchensis</name>
    <name type="common">Sitka spruce</name>
    <name type="synonym">Pinus sitchensis</name>
    <dbReference type="NCBI Taxonomy" id="3332"/>
    <lineage>
        <taxon>Eukaryota</taxon>
        <taxon>Viridiplantae</taxon>
        <taxon>Streptophyta</taxon>
        <taxon>Embryophyta</taxon>
        <taxon>Tracheophyta</taxon>
        <taxon>Spermatophyta</taxon>
        <taxon>Pinopsida</taxon>
        <taxon>Pinidae</taxon>
        <taxon>Conifers I</taxon>
        <taxon>Pinales</taxon>
        <taxon>Pinaceae</taxon>
        <taxon>Picea</taxon>
    </lineage>
</organism>